<dbReference type="InterPro" id="IPR008000">
    <property type="entry name" value="Rham/fucose_mutarotase"/>
</dbReference>
<evidence type="ECO:0000256" key="3">
    <source>
        <dbReference type="ARBA" id="ARBA00023277"/>
    </source>
</evidence>
<accession>A0A1I0NPJ2</accession>
<name>A0A1I0NPJ2_9FIRM</name>
<keyword evidence="4" id="KW-0684">Rhamnose metabolism</keyword>
<dbReference type="Pfam" id="PF05336">
    <property type="entry name" value="rhaM"/>
    <property type="match status" value="1"/>
</dbReference>
<dbReference type="EMBL" id="FOJI01000003">
    <property type="protein sequence ID" value="SEW03451.1"/>
    <property type="molecule type" value="Genomic_DNA"/>
</dbReference>
<proteinExistence type="inferred from homology"/>
<keyword evidence="1" id="KW-0963">Cytoplasm</keyword>
<dbReference type="OrthoDB" id="9799608at2"/>
<evidence type="ECO:0000256" key="1">
    <source>
        <dbReference type="ARBA" id="ARBA00022490"/>
    </source>
</evidence>
<dbReference type="HAMAP" id="MF_01663">
    <property type="entry name" value="L_rham_rotase"/>
    <property type="match status" value="1"/>
</dbReference>
<dbReference type="AlphaFoldDB" id="A0A1I0NPJ2"/>
<dbReference type="NCBIfam" id="TIGR02625">
    <property type="entry name" value="YiiL_rotase"/>
    <property type="match status" value="1"/>
</dbReference>
<dbReference type="InterPro" id="IPR013448">
    <property type="entry name" value="L-rhamnose_mutarotase"/>
</dbReference>
<dbReference type="PANTHER" id="PTHR34389:SF2">
    <property type="entry name" value="L-RHAMNOSE MUTAROTASE"/>
    <property type="match status" value="1"/>
</dbReference>
<dbReference type="EC" id="5.1.3.32" evidence="5"/>
<evidence type="ECO:0000313" key="6">
    <source>
        <dbReference type="EMBL" id="SEW03451.1"/>
    </source>
</evidence>
<dbReference type="RefSeq" id="WP_092451501.1">
    <property type="nucleotide sequence ID" value="NZ_FOJI01000003.1"/>
</dbReference>
<keyword evidence="3" id="KW-0119">Carbohydrate metabolism</keyword>
<keyword evidence="2" id="KW-0413">Isomerase</keyword>
<evidence type="ECO:0000256" key="4">
    <source>
        <dbReference type="ARBA" id="ARBA00023308"/>
    </source>
</evidence>
<dbReference type="Proteomes" id="UP000199701">
    <property type="component" value="Unassembled WGS sequence"/>
</dbReference>
<dbReference type="GO" id="GO:0005737">
    <property type="term" value="C:cytoplasm"/>
    <property type="evidence" value="ECO:0007669"/>
    <property type="project" value="InterPro"/>
</dbReference>
<dbReference type="GO" id="GO:0062192">
    <property type="term" value="F:L-rhamnose mutarotase activity"/>
    <property type="evidence" value="ECO:0007669"/>
    <property type="project" value="UniProtKB-UniRule"/>
</dbReference>
<dbReference type="STRING" id="99656.SAMN05421659_103280"/>
<evidence type="ECO:0000313" key="7">
    <source>
        <dbReference type="Proteomes" id="UP000199701"/>
    </source>
</evidence>
<evidence type="ECO:0000256" key="5">
    <source>
        <dbReference type="NCBIfam" id="TIGR02625"/>
    </source>
</evidence>
<dbReference type="SUPFAM" id="SSF54909">
    <property type="entry name" value="Dimeric alpha+beta barrel"/>
    <property type="match status" value="1"/>
</dbReference>
<protein>
    <recommendedName>
        <fullName evidence="5">L-rhamnose mutarotase</fullName>
        <ecNumber evidence="5">5.1.3.32</ecNumber>
    </recommendedName>
</protein>
<organism evidence="6 7">
    <name type="scientific">[Clostridium] fimetarium</name>
    <dbReference type="NCBI Taxonomy" id="99656"/>
    <lineage>
        <taxon>Bacteria</taxon>
        <taxon>Bacillati</taxon>
        <taxon>Bacillota</taxon>
        <taxon>Clostridia</taxon>
        <taxon>Lachnospirales</taxon>
        <taxon>Lachnospiraceae</taxon>
    </lineage>
</organism>
<gene>
    <name evidence="6" type="ORF">SAMN05421659_103280</name>
</gene>
<keyword evidence="7" id="KW-1185">Reference proteome</keyword>
<reference evidence="6 7" key="1">
    <citation type="submission" date="2016-10" db="EMBL/GenBank/DDBJ databases">
        <authorList>
            <person name="de Groot N.N."/>
        </authorList>
    </citation>
    <scope>NUCLEOTIDE SEQUENCE [LARGE SCALE GENOMIC DNA]</scope>
    <source>
        <strain evidence="6 7">DSM 9179</strain>
    </source>
</reference>
<dbReference type="GO" id="GO:0019301">
    <property type="term" value="P:rhamnose catabolic process"/>
    <property type="evidence" value="ECO:0007669"/>
    <property type="project" value="UniProtKB-UniRule"/>
</dbReference>
<evidence type="ECO:0000256" key="2">
    <source>
        <dbReference type="ARBA" id="ARBA00023235"/>
    </source>
</evidence>
<sequence length="103" mass="12276">MIKGFKMKLNDGMAAEYKKRHNELWPEMKDIIHNQGGKNYSIFLDEETNILFGYIEIENEERWNKAGKTDVNQKWWDFMASIMETNEDNSPVSKDLELMFHLD</sequence>
<dbReference type="InterPro" id="IPR011008">
    <property type="entry name" value="Dimeric_a/b-barrel"/>
</dbReference>
<dbReference type="Gene3D" id="3.30.70.100">
    <property type="match status" value="1"/>
</dbReference>
<dbReference type="PANTHER" id="PTHR34389">
    <property type="entry name" value="L-RHAMNOSE MUTAROTASE"/>
    <property type="match status" value="1"/>
</dbReference>